<comment type="caution">
    <text evidence="2">The sequence shown here is derived from an EMBL/GenBank/DDBJ whole genome shotgun (WGS) entry which is preliminary data.</text>
</comment>
<reference evidence="2 3" key="1">
    <citation type="journal article" date="2019" name="Int. J. Syst. Evol. Microbiol.">
        <title>The Global Catalogue of Microorganisms (GCM) 10K type strain sequencing project: providing services to taxonomists for standard genome sequencing and annotation.</title>
        <authorList>
            <consortium name="The Broad Institute Genomics Platform"/>
            <consortium name="The Broad Institute Genome Sequencing Center for Infectious Disease"/>
            <person name="Wu L."/>
            <person name="Ma J."/>
        </authorList>
    </citation>
    <scope>NUCLEOTIDE SEQUENCE [LARGE SCALE GENOMIC DNA]</scope>
    <source>
        <strain evidence="2 3">JCM 13249</strain>
    </source>
</reference>
<sequence length="147" mass="16495">MSIPAEGDIVDVLRHQHEELKQTMTEVETSTGLARAEAFGRVIALLETHERSEQRVVHPTTRETPGGAEIAEERVAEEEEADEVLAELRELGTDDPDFPARFTVFRESVIEHAQHEEDEEFPVLRATLPADQLLGMADELRAVQART</sequence>
<accession>A0ABN2K392</accession>
<evidence type="ECO:0000313" key="3">
    <source>
        <dbReference type="Proteomes" id="UP001500655"/>
    </source>
</evidence>
<organism evidence="2 3">
    <name type="scientific">Luedemannella helvata</name>
    <dbReference type="NCBI Taxonomy" id="349315"/>
    <lineage>
        <taxon>Bacteria</taxon>
        <taxon>Bacillati</taxon>
        <taxon>Actinomycetota</taxon>
        <taxon>Actinomycetes</taxon>
        <taxon>Micromonosporales</taxon>
        <taxon>Micromonosporaceae</taxon>
        <taxon>Luedemannella</taxon>
    </lineage>
</organism>
<dbReference type="Proteomes" id="UP001500655">
    <property type="component" value="Unassembled WGS sequence"/>
</dbReference>
<dbReference type="Pfam" id="PF01814">
    <property type="entry name" value="Hemerythrin"/>
    <property type="match status" value="1"/>
</dbReference>
<protein>
    <submittedName>
        <fullName evidence="2">Hemerythrin domain-containing protein</fullName>
    </submittedName>
</protein>
<dbReference type="EMBL" id="BAAALS010000007">
    <property type="protein sequence ID" value="GAA1747445.1"/>
    <property type="molecule type" value="Genomic_DNA"/>
</dbReference>
<evidence type="ECO:0000259" key="1">
    <source>
        <dbReference type="Pfam" id="PF01814"/>
    </source>
</evidence>
<dbReference type="RefSeq" id="WP_344078910.1">
    <property type="nucleotide sequence ID" value="NZ_BAAALS010000007.1"/>
</dbReference>
<dbReference type="Gene3D" id="1.20.120.520">
    <property type="entry name" value="nmb1532 protein domain like"/>
    <property type="match status" value="1"/>
</dbReference>
<gene>
    <name evidence="2" type="ORF">GCM10009681_18300</name>
</gene>
<dbReference type="InterPro" id="IPR012312">
    <property type="entry name" value="Hemerythrin-like"/>
</dbReference>
<dbReference type="PANTHER" id="PTHR35585:SF1">
    <property type="entry name" value="HHE DOMAIN PROTEIN (AFU_ORTHOLOGUE AFUA_4G00730)"/>
    <property type="match status" value="1"/>
</dbReference>
<dbReference type="PANTHER" id="PTHR35585">
    <property type="entry name" value="HHE DOMAIN PROTEIN (AFU_ORTHOLOGUE AFUA_4G00730)"/>
    <property type="match status" value="1"/>
</dbReference>
<evidence type="ECO:0000313" key="2">
    <source>
        <dbReference type="EMBL" id="GAA1747445.1"/>
    </source>
</evidence>
<proteinExistence type="predicted"/>
<name>A0ABN2K392_9ACTN</name>
<feature type="domain" description="Hemerythrin-like" evidence="1">
    <location>
        <begin position="8"/>
        <end position="124"/>
    </location>
</feature>
<keyword evidence="3" id="KW-1185">Reference proteome</keyword>